<dbReference type="InterPro" id="IPR045340">
    <property type="entry name" value="DUF6533"/>
</dbReference>
<name>A0A4Y7PV97_9AGAM</name>
<dbReference type="AlphaFoldDB" id="A0A4Y7PV97"/>
<feature type="transmembrane region" description="Helical" evidence="1">
    <location>
        <begin position="178"/>
        <end position="198"/>
    </location>
</feature>
<dbReference type="VEuPathDB" id="FungiDB:BD410DRAFT_497259"/>
<accession>A0A4Y7PV97</accession>
<keyword evidence="1" id="KW-0812">Transmembrane</keyword>
<protein>
    <recommendedName>
        <fullName evidence="2">DUF6533 domain-containing protein</fullName>
    </recommendedName>
</protein>
<sequence length="352" mass="39338">MSAIPIEALPKLVRDARIADVSGVAACACLFYDIFITIDQEVEYIWKSRWTLPKVLYLFARYFAVFVQILATAESTSLKVTSTVCAGWAYFEGITGQMLVMGVELLLMLRVWALYKRDRRVLCLLVAIYLAEVTANTVILGMSLPGIKSVPPLHGLFPPDFPLSGCLPTTVPKFFFSYWIPTLIFESILFILMCINFVRLAWENQPMPLLTLFFRDGTLYYAVIFAALLIQTLLYELVNSALAQVAIGWQLTMFSIMGSRLVLNLRAASDARSNPETLELIKFEEGSYLKTTGYRSGGTNSVLTSNRGDGGKFRVGSTSFWDVGAPTEHTIHDMECGTPPDADGWIAEWERV</sequence>
<feature type="transmembrane region" description="Helical" evidence="1">
    <location>
        <begin position="218"/>
        <end position="235"/>
    </location>
</feature>
<feature type="domain" description="DUF6533" evidence="2">
    <location>
        <begin position="23"/>
        <end position="65"/>
    </location>
</feature>
<dbReference type="Pfam" id="PF20151">
    <property type="entry name" value="DUF6533"/>
    <property type="match status" value="1"/>
</dbReference>
<keyword evidence="4" id="KW-1185">Reference proteome</keyword>
<feature type="transmembrane region" description="Helical" evidence="1">
    <location>
        <begin position="241"/>
        <end position="263"/>
    </location>
</feature>
<dbReference type="OrthoDB" id="3349377at2759"/>
<evidence type="ECO:0000259" key="2">
    <source>
        <dbReference type="Pfam" id="PF20151"/>
    </source>
</evidence>
<organism evidence="3 4">
    <name type="scientific">Rickenella mellea</name>
    <dbReference type="NCBI Taxonomy" id="50990"/>
    <lineage>
        <taxon>Eukaryota</taxon>
        <taxon>Fungi</taxon>
        <taxon>Dikarya</taxon>
        <taxon>Basidiomycota</taxon>
        <taxon>Agaricomycotina</taxon>
        <taxon>Agaricomycetes</taxon>
        <taxon>Hymenochaetales</taxon>
        <taxon>Rickenellaceae</taxon>
        <taxon>Rickenella</taxon>
    </lineage>
</organism>
<feature type="transmembrane region" description="Helical" evidence="1">
    <location>
        <begin position="55"/>
        <end position="73"/>
    </location>
</feature>
<proteinExistence type="predicted"/>
<dbReference type="STRING" id="50990.A0A4Y7PV97"/>
<evidence type="ECO:0000256" key="1">
    <source>
        <dbReference type="SAM" id="Phobius"/>
    </source>
</evidence>
<gene>
    <name evidence="3" type="ORF">BD410DRAFT_497259</name>
</gene>
<evidence type="ECO:0000313" key="3">
    <source>
        <dbReference type="EMBL" id="TDL18509.1"/>
    </source>
</evidence>
<reference evidence="3 4" key="1">
    <citation type="submission" date="2018-06" db="EMBL/GenBank/DDBJ databases">
        <title>A transcriptomic atlas of mushroom development highlights an independent origin of complex multicellularity.</title>
        <authorList>
            <consortium name="DOE Joint Genome Institute"/>
            <person name="Krizsan K."/>
            <person name="Almasi E."/>
            <person name="Merenyi Z."/>
            <person name="Sahu N."/>
            <person name="Viragh M."/>
            <person name="Koszo T."/>
            <person name="Mondo S."/>
            <person name="Kiss B."/>
            <person name="Balint B."/>
            <person name="Kues U."/>
            <person name="Barry K."/>
            <person name="Hegedus J.C."/>
            <person name="Henrissat B."/>
            <person name="Johnson J."/>
            <person name="Lipzen A."/>
            <person name="Ohm R."/>
            <person name="Nagy I."/>
            <person name="Pangilinan J."/>
            <person name="Yan J."/>
            <person name="Xiong Y."/>
            <person name="Grigoriev I.V."/>
            <person name="Hibbett D.S."/>
            <person name="Nagy L.G."/>
        </authorList>
    </citation>
    <scope>NUCLEOTIDE SEQUENCE [LARGE SCALE GENOMIC DNA]</scope>
    <source>
        <strain evidence="3 4">SZMC22713</strain>
    </source>
</reference>
<keyword evidence="1" id="KW-0472">Membrane</keyword>
<evidence type="ECO:0000313" key="4">
    <source>
        <dbReference type="Proteomes" id="UP000294933"/>
    </source>
</evidence>
<dbReference type="EMBL" id="ML170207">
    <property type="protein sequence ID" value="TDL18509.1"/>
    <property type="molecule type" value="Genomic_DNA"/>
</dbReference>
<feature type="transmembrane region" description="Helical" evidence="1">
    <location>
        <begin position="121"/>
        <end position="144"/>
    </location>
</feature>
<keyword evidence="1" id="KW-1133">Transmembrane helix</keyword>
<dbReference type="Proteomes" id="UP000294933">
    <property type="component" value="Unassembled WGS sequence"/>
</dbReference>
<feature type="transmembrane region" description="Helical" evidence="1">
    <location>
        <begin position="88"/>
        <end position="109"/>
    </location>
</feature>